<reference evidence="2" key="1">
    <citation type="submission" date="2014-09" db="EMBL/GenBank/DDBJ databases">
        <authorList>
            <person name="Mudge J."/>
            <person name="Ramaraj T."/>
            <person name="Lindquist I.E."/>
            <person name="Bharti A.K."/>
            <person name="Sundararajan A."/>
            <person name="Cameron C.T."/>
            <person name="Woodward J.E."/>
            <person name="May G.D."/>
            <person name="Brubaker C."/>
            <person name="Broadhvest J."/>
            <person name="Wilkins T.A."/>
        </authorList>
    </citation>
    <scope>NUCLEOTIDE SEQUENCE</scope>
    <source>
        <strain evidence="2">cv. AKA8401</strain>
    </source>
</reference>
<evidence type="ECO:0000313" key="2">
    <source>
        <dbReference type="Proteomes" id="UP000032142"/>
    </source>
</evidence>
<dbReference type="EMBL" id="KN394648">
    <property type="protein sequence ID" value="KHG10808.1"/>
    <property type="molecule type" value="Genomic_DNA"/>
</dbReference>
<evidence type="ECO:0000313" key="1">
    <source>
        <dbReference type="EMBL" id="KHG10808.1"/>
    </source>
</evidence>
<gene>
    <name evidence="1" type="ORF">F383_12514</name>
</gene>
<sequence>MWYTIQTYQSRIQIHIVIYFLKIPVELFEIIRIR</sequence>
<dbReference type="Proteomes" id="UP000032142">
    <property type="component" value="Unassembled WGS sequence"/>
</dbReference>
<proteinExistence type="predicted"/>
<name>A0A0B0N8K1_GOSAR</name>
<accession>A0A0B0N8K1</accession>
<organism evidence="1 2">
    <name type="scientific">Gossypium arboreum</name>
    <name type="common">Tree cotton</name>
    <name type="synonym">Gossypium nanking</name>
    <dbReference type="NCBI Taxonomy" id="29729"/>
    <lineage>
        <taxon>Eukaryota</taxon>
        <taxon>Viridiplantae</taxon>
        <taxon>Streptophyta</taxon>
        <taxon>Embryophyta</taxon>
        <taxon>Tracheophyta</taxon>
        <taxon>Spermatophyta</taxon>
        <taxon>Magnoliopsida</taxon>
        <taxon>eudicotyledons</taxon>
        <taxon>Gunneridae</taxon>
        <taxon>Pentapetalae</taxon>
        <taxon>rosids</taxon>
        <taxon>malvids</taxon>
        <taxon>Malvales</taxon>
        <taxon>Malvaceae</taxon>
        <taxon>Malvoideae</taxon>
        <taxon>Gossypium</taxon>
    </lineage>
</organism>
<keyword evidence="2" id="KW-1185">Reference proteome</keyword>
<protein>
    <submittedName>
        <fullName evidence="1">Uncharacterized protein</fullName>
    </submittedName>
</protein>
<dbReference type="AlphaFoldDB" id="A0A0B0N8K1"/>